<dbReference type="InterPro" id="IPR006350">
    <property type="entry name" value="Intron_endoG1"/>
</dbReference>
<dbReference type="RefSeq" id="WP_207599009.1">
    <property type="nucleotide sequence ID" value="NZ_JAFNJU010000003.1"/>
</dbReference>
<accession>A0A939HBD7</accession>
<gene>
    <name evidence="2" type="ORF">J3A84_05530</name>
</gene>
<dbReference type="CDD" id="cd10437">
    <property type="entry name" value="GIY-YIG_HE_I-TevI_like"/>
    <property type="match status" value="1"/>
</dbReference>
<dbReference type="NCBIfam" id="TIGR01453">
    <property type="entry name" value="grpIintron_endo"/>
    <property type="match status" value="1"/>
</dbReference>
<keyword evidence="3" id="KW-1185">Reference proteome</keyword>
<name>A0A939HBD7_9CLOT</name>
<organism evidence="2 3">
    <name type="scientific">Proteiniclasticum aestuarii</name>
    <dbReference type="NCBI Taxonomy" id="2817862"/>
    <lineage>
        <taxon>Bacteria</taxon>
        <taxon>Bacillati</taxon>
        <taxon>Bacillota</taxon>
        <taxon>Clostridia</taxon>
        <taxon>Eubacteriales</taxon>
        <taxon>Clostridiaceae</taxon>
        <taxon>Proteiniclasticum</taxon>
    </lineage>
</organism>
<dbReference type="EMBL" id="JAFNJU010000003">
    <property type="protein sequence ID" value="MBO1264500.1"/>
    <property type="molecule type" value="Genomic_DNA"/>
</dbReference>
<dbReference type="InterPro" id="IPR035901">
    <property type="entry name" value="GIY-YIG_endonuc_sf"/>
</dbReference>
<evidence type="ECO:0000313" key="3">
    <source>
        <dbReference type="Proteomes" id="UP000664218"/>
    </source>
</evidence>
<dbReference type="GO" id="GO:0004519">
    <property type="term" value="F:endonuclease activity"/>
    <property type="evidence" value="ECO:0007669"/>
    <property type="project" value="InterPro"/>
</dbReference>
<dbReference type="Gene3D" id="3.40.1440.10">
    <property type="entry name" value="GIY-YIG endonuclease"/>
    <property type="match status" value="1"/>
</dbReference>
<evidence type="ECO:0000259" key="1">
    <source>
        <dbReference type="PROSITE" id="PS50164"/>
    </source>
</evidence>
<dbReference type="AlphaFoldDB" id="A0A939HBD7"/>
<sequence>MKFMMNYVKEPEMNASRDFSEIYCHVSAEKFGDIRKIESKRGWSDYQIISGIYLIACLSDKKVYIGQSNDINKRIGIHYRELKKNTHHNILLQRAFNKYGKDSFYFATLEVVNGRKERKYAEIKWINTYNSLVKGFNIAAVSKDMRVSHIGPGITTRGENNCQSKLSISDVNNICMDIENEVPLKIIAKAYNVTPILISDIKNGRRWRHISDGIISEEKRNNRRRLKNEEVEVILVLLSRGVKVSIIAKEFGVSYSTIGKIKIGKRHNKLKTKNPQIS</sequence>
<dbReference type="Pfam" id="PF01541">
    <property type="entry name" value="GIY-YIG"/>
    <property type="match status" value="1"/>
</dbReference>
<dbReference type="Proteomes" id="UP000664218">
    <property type="component" value="Unassembled WGS sequence"/>
</dbReference>
<dbReference type="InterPro" id="IPR000305">
    <property type="entry name" value="GIY-YIG_endonuc"/>
</dbReference>
<feature type="domain" description="GIY-YIG" evidence="1">
    <location>
        <begin position="48"/>
        <end position="138"/>
    </location>
</feature>
<dbReference type="SUPFAM" id="SSF82771">
    <property type="entry name" value="GIY-YIG endonuclease"/>
    <property type="match status" value="1"/>
</dbReference>
<evidence type="ECO:0000313" key="2">
    <source>
        <dbReference type="EMBL" id="MBO1264500.1"/>
    </source>
</evidence>
<proteinExistence type="predicted"/>
<protein>
    <submittedName>
        <fullName evidence="2">GIY-YIG nuclease family protein</fullName>
    </submittedName>
</protein>
<reference evidence="2" key="1">
    <citation type="submission" date="2021-03" db="EMBL/GenBank/DDBJ databases">
        <title>Proteiniclasticum marinus sp. nov., isolated from tidal flat sediment.</title>
        <authorList>
            <person name="Namirimu T."/>
            <person name="Yang J.-A."/>
            <person name="Yang S.-H."/>
            <person name="Kim Y.-J."/>
            <person name="Kwon K.K."/>
        </authorList>
    </citation>
    <scope>NUCLEOTIDE SEQUENCE</scope>
    <source>
        <strain evidence="2">SCR006</strain>
    </source>
</reference>
<dbReference type="SMART" id="SM00465">
    <property type="entry name" value="GIYc"/>
    <property type="match status" value="1"/>
</dbReference>
<dbReference type="PROSITE" id="PS50164">
    <property type="entry name" value="GIY_YIG"/>
    <property type="match status" value="1"/>
</dbReference>
<comment type="caution">
    <text evidence="2">The sequence shown here is derived from an EMBL/GenBank/DDBJ whole genome shotgun (WGS) entry which is preliminary data.</text>
</comment>